<protein>
    <submittedName>
        <fullName evidence="5">RimJ/RimL family protein N-acetyltransferase</fullName>
    </submittedName>
</protein>
<comment type="similarity">
    <text evidence="3">Belongs to the acetyltransferase family. RimJ subfamily.</text>
</comment>
<dbReference type="CDD" id="cd04301">
    <property type="entry name" value="NAT_SF"/>
    <property type="match status" value="1"/>
</dbReference>
<feature type="domain" description="N-acetyltransferase" evidence="4">
    <location>
        <begin position="4"/>
        <end position="164"/>
    </location>
</feature>
<dbReference type="RefSeq" id="WP_307363725.1">
    <property type="nucleotide sequence ID" value="NZ_JAUSXK010000001.1"/>
</dbReference>
<accession>A0ABU0PDP9</accession>
<gene>
    <name evidence="5" type="ORF">QFZ46_003603</name>
</gene>
<sequence>MSEIQLRRWSENDAELLRRGNTPEMTVHIGGPETEAQVAARHERYLRFWETNEARCFAVVDGSEQLGAICSWKTTWREQEVLEAGWFIVPEAQGRGAGSAALSLLIDDARAHADGQRLLTAFPDENNGPSNALCRKAGFTLAGQRAGVFRGADLMMNEWVFDLQS</sequence>
<evidence type="ECO:0000256" key="1">
    <source>
        <dbReference type="ARBA" id="ARBA00022679"/>
    </source>
</evidence>
<comment type="caution">
    <text evidence="5">The sequence shown here is derived from an EMBL/GenBank/DDBJ whole genome shotgun (WGS) entry which is preliminary data.</text>
</comment>
<dbReference type="Pfam" id="PF13302">
    <property type="entry name" value="Acetyltransf_3"/>
    <property type="match status" value="1"/>
</dbReference>
<keyword evidence="6" id="KW-1185">Reference proteome</keyword>
<dbReference type="Proteomes" id="UP001239085">
    <property type="component" value="Unassembled WGS sequence"/>
</dbReference>
<dbReference type="PANTHER" id="PTHR43792">
    <property type="entry name" value="GNAT FAMILY, PUTATIVE (AFU_ORTHOLOGUE AFUA_3G00765)-RELATED-RELATED"/>
    <property type="match status" value="1"/>
</dbReference>
<evidence type="ECO:0000259" key="4">
    <source>
        <dbReference type="PROSITE" id="PS51186"/>
    </source>
</evidence>
<keyword evidence="2" id="KW-0012">Acyltransferase</keyword>
<proteinExistence type="inferred from homology"/>
<dbReference type="InterPro" id="IPR016181">
    <property type="entry name" value="Acyl_CoA_acyltransferase"/>
</dbReference>
<evidence type="ECO:0000256" key="2">
    <source>
        <dbReference type="ARBA" id="ARBA00023315"/>
    </source>
</evidence>
<dbReference type="Gene3D" id="3.40.630.30">
    <property type="match status" value="1"/>
</dbReference>
<evidence type="ECO:0000256" key="3">
    <source>
        <dbReference type="ARBA" id="ARBA00038502"/>
    </source>
</evidence>
<organism evidence="5 6">
    <name type="scientific">Microbacterium murale</name>
    <dbReference type="NCBI Taxonomy" id="1081040"/>
    <lineage>
        <taxon>Bacteria</taxon>
        <taxon>Bacillati</taxon>
        <taxon>Actinomycetota</taxon>
        <taxon>Actinomycetes</taxon>
        <taxon>Micrococcales</taxon>
        <taxon>Microbacteriaceae</taxon>
        <taxon>Microbacterium</taxon>
    </lineage>
</organism>
<dbReference type="PROSITE" id="PS51186">
    <property type="entry name" value="GNAT"/>
    <property type="match status" value="1"/>
</dbReference>
<dbReference type="EMBL" id="JAUSXK010000001">
    <property type="protein sequence ID" value="MDQ0645443.1"/>
    <property type="molecule type" value="Genomic_DNA"/>
</dbReference>
<evidence type="ECO:0000313" key="5">
    <source>
        <dbReference type="EMBL" id="MDQ0645443.1"/>
    </source>
</evidence>
<name>A0ABU0PDP9_9MICO</name>
<dbReference type="InterPro" id="IPR051531">
    <property type="entry name" value="N-acetyltransferase"/>
</dbReference>
<dbReference type="InterPro" id="IPR000182">
    <property type="entry name" value="GNAT_dom"/>
</dbReference>
<reference evidence="5 6" key="1">
    <citation type="submission" date="2023-07" db="EMBL/GenBank/DDBJ databases">
        <title>Comparative genomics of wheat-associated soil bacteria to identify genetic determinants of phenazine resistance.</title>
        <authorList>
            <person name="Mouncey N."/>
        </authorList>
    </citation>
    <scope>NUCLEOTIDE SEQUENCE [LARGE SCALE GENOMIC DNA]</scope>
    <source>
        <strain evidence="5 6">W2I7</strain>
    </source>
</reference>
<dbReference type="SUPFAM" id="SSF55729">
    <property type="entry name" value="Acyl-CoA N-acyltransferases (Nat)"/>
    <property type="match status" value="1"/>
</dbReference>
<dbReference type="PANTHER" id="PTHR43792:SF8">
    <property type="entry name" value="[RIBOSOMAL PROTEIN US5]-ALANINE N-ACETYLTRANSFERASE"/>
    <property type="match status" value="1"/>
</dbReference>
<keyword evidence="1" id="KW-0808">Transferase</keyword>
<evidence type="ECO:0000313" key="6">
    <source>
        <dbReference type="Proteomes" id="UP001239085"/>
    </source>
</evidence>